<evidence type="ECO:0000313" key="3">
    <source>
        <dbReference type="Proteomes" id="UP000005237"/>
    </source>
</evidence>
<dbReference type="SMART" id="SM00198">
    <property type="entry name" value="SCP"/>
    <property type="match status" value="1"/>
</dbReference>
<keyword evidence="3" id="KW-1185">Reference proteome</keyword>
<dbReference type="Gene3D" id="3.40.33.10">
    <property type="entry name" value="CAP"/>
    <property type="match status" value="2"/>
</dbReference>
<reference evidence="3" key="1">
    <citation type="submission" date="2010-08" db="EMBL/GenBank/DDBJ databases">
        <authorList>
            <consortium name="Caenorhabditis japonica Sequencing Consortium"/>
            <person name="Wilson R.K."/>
        </authorList>
    </citation>
    <scope>NUCLEOTIDE SEQUENCE [LARGE SCALE GENOMIC DNA]</scope>
    <source>
        <strain evidence="3">DF5081</strain>
    </source>
</reference>
<evidence type="ECO:0000259" key="1">
    <source>
        <dbReference type="SMART" id="SM00198"/>
    </source>
</evidence>
<protein>
    <submittedName>
        <fullName evidence="2">SCP domain-containing protein</fullName>
    </submittedName>
</protein>
<feature type="domain" description="SCP" evidence="1">
    <location>
        <begin position="216"/>
        <end position="339"/>
    </location>
</feature>
<sequence length="347" mass="39628">MLNGPKLTVLYTFGVPFRTTQCTCESVYKLVTEDPSEVKMRTDILKLFNDARRAVATETIAADLYYLTWDMSLTWHAIKAVDYCDDSPDPSGLRYLRFRLTDKYINDKFSRQVIEDLWIDLDTFIYNVKLVDQDLMAAIPLERFELFSNFYRSNVTRIGCSFKLCTNQSKDSNLVCFLGSSLQKPVQGNKLFRTAESLQEVCKNCQCVKGMCKAPSSLDNMTNEELKAKTKAVSMPDLIWDNSLAVSAQRKGDGCPTEPEHATTVRDLAADDFLTDTDFPVLGEMYGYTTLEVMPNEYYERTGFYTILWPKMTKVGCARTPHCTQQVFCHFGDIGKLEGKMYEKDEL</sequence>
<name>A0A8R1E234_CAEJA</name>
<reference evidence="2" key="2">
    <citation type="submission" date="2022-06" db="UniProtKB">
        <authorList>
            <consortium name="EnsemblMetazoa"/>
        </authorList>
    </citation>
    <scope>IDENTIFICATION</scope>
    <source>
        <strain evidence="2">DF5081</strain>
    </source>
</reference>
<dbReference type="Proteomes" id="UP000005237">
    <property type="component" value="Unassembled WGS sequence"/>
</dbReference>
<organism evidence="2 3">
    <name type="scientific">Caenorhabditis japonica</name>
    <dbReference type="NCBI Taxonomy" id="281687"/>
    <lineage>
        <taxon>Eukaryota</taxon>
        <taxon>Metazoa</taxon>
        <taxon>Ecdysozoa</taxon>
        <taxon>Nematoda</taxon>
        <taxon>Chromadorea</taxon>
        <taxon>Rhabditida</taxon>
        <taxon>Rhabditina</taxon>
        <taxon>Rhabditomorpha</taxon>
        <taxon>Rhabditoidea</taxon>
        <taxon>Rhabditidae</taxon>
        <taxon>Peloderinae</taxon>
        <taxon>Caenorhabditis</taxon>
    </lineage>
</organism>
<dbReference type="SUPFAM" id="SSF55797">
    <property type="entry name" value="PR-1-like"/>
    <property type="match status" value="2"/>
</dbReference>
<dbReference type="Pfam" id="PF00188">
    <property type="entry name" value="CAP"/>
    <property type="match status" value="2"/>
</dbReference>
<dbReference type="AlphaFoldDB" id="A0A8R1E234"/>
<accession>A0A8R1E234</accession>
<evidence type="ECO:0000313" key="2">
    <source>
        <dbReference type="EnsemblMetazoa" id="CJA19495.1"/>
    </source>
</evidence>
<dbReference type="InterPro" id="IPR035940">
    <property type="entry name" value="CAP_sf"/>
</dbReference>
<dbReference type="InterPro" id="IPR014044">
    <property type="entry name" value="CAP_dom"/>
</dbReference>
<proteinExistence type="predicted"/>
<dbReference type="EnsemblMetazoa" id="CJA19495.1">
    <property type="protein sequence ID" value="CJA19495.1"/>
    <property type="gene ID" value="WBGene00138700"/>
</dbReference>